<dbReference type="Gene3D" id="3.30.420.10">
    <property type="entry name" value="Ribonuclease H-like superfamily/Ribonuclease H"/>
    <property type="match status" value="1"/>
</dbReference>
<dbReference type="GO" id="GO:0008408">
    <property type="term" value="F:3'-5' exonuclease activity"/>
    <property type="evidence" value="ECO:0007669"/>
    <property type="project" value="TreeGrafter"/>
</dbReference>
<protein>
    <submittedName>
        <fullName evidence="5">3'-5' exonuclease</fullName>
    </submittedName>
</protein>
<dbReference type="GO" id="GO:0006259">
    <property type="term" value="P:DNA metabolic process"/>
    <property type="evidence" value="ECO:0007669"/>
    <property type="project" value="UniProtKB-ARBA"/>
</dbReference>
<keyword evidence="6" id="KW-1185">Reference proteome</keyword>
<organism evidence="5 6">
    <name type="scientific">Maribrevibacterium harenarium</name>
    <dbReference type="NCBI Taxonomy" id="2589817"/>
    <lineage>
        <taxon>Bacteria</taxon>
        <taxon>Pseudomonadati</taxon>
        <taxon>Pseudomonadota</taxon>
        <taxon>Gammaproteobacteria</taxon>
        <taxon>Oceanospirillales</taxon>
        <taxon>Oceanospirillaceae</taxon>
        <taxon>Maribrevibacterium</taxon>
    </lineage>
</organism>
<keyword evidence="3 5" id="KW-0269">Exonuclease</keyword>
<dbReference type="InterPro" id="IPR013520">
    <property type="entry name" value="Ribonucl_H"/>
</dbReference>
<reference evidence="5 6" key="1">
    <citation type="submission" date="2019-06" db="EMBL/GenBank/DDBJ databases">
        <title>A novel bacterium of genus Marinomonas, isolated from coastal sand.</title>
        <authorList>
            <person name="Huang H."/>
            <person name="Mo K."/>
            <person name="Hu Y."/>
        </authorList>
    </citation>
    <scope>NUCLEOTIDE SEQUENCE [LARGE SCALE GENOMIC DNA]</scope>
    <source>
        <strain evidence="5 6">HB171799</strain>
    </source>
</reference>
<evidence type="ECO:0000256" key="1">
    <source>
        <dbReference type="ARBA" id="ARBA00022722"/>
    </source>
</evidence>
<dbReference type="SUPFAM" id="SSF53098">
    <property type="entry name" value="Ribonuclease H-like"/>
    <property type="match status" value="1"/>
</dbReference>
<dbReference type="GO" id="GO:0005829">
    <property type="term" value="C:cytosol"/>
    <property type="evidence" value="ECO:0007669"/>
    <property type="project" value="TreeGrafter"/>
</dbReference>
<dbReference type="EMBL" id="VFRR01000050">
    <property type="protein sequence ID" value="TPE46874.1"/>
    <property type="molecule type" value="Genomic_DNA"/>
</dbReference>
<dbReference type="PANTHER" id="PTHR30231">
    <property type="entry name" value="DNA POLYMERASE III SUBUNIT EPSILON"/>
    <property type="match status" value="1"/>
</dbReference>
<accession>A0A501WFL4</accession>
<dbReference type="CDD" id="cd06127">
    <property type="entry name" value="DEDDh"/>
    <property type="match status" value="1"/>
</dbReference>
<dbReference type="PANTHER" id="PTHR30231:SF4">
    <property type="entry name" value="PROTEIN NEN2"/>
    <property type="match status" value="1"/>
</dbReference>
<keyword evidence="1" id="KW-0540">Nuclease</keyword>
<dbReference type="SMART" id="SM00479">
    <property type="entry name" value="EXOIII"/>
    <property type="match status" value="1"/>
</dbReference>
<evidence type="ECO:0000256" key="3">
    <source>
        <dbReference type="ARBA" id="ARBA00022839"/>
    </source>
</evidence>
<dbReference type="GO" id="GO:0003676">
    <property type="term" value="F:nucleic acid binding"/>
    <property type="evidence" value="ECO:0007669"/>
    <property type="project" value="InterPro"/>
</dbReference>
<evidence type="ECO:0000313" key="5">
    <source>
        <dbReference type="EMBL" id="TPE46874.1"/>
    </source>
</evidence>
<dbReference type="InterPro" id="IPR012337">
    <property type="entry name" value="RNaseH-like_sf"/>
</dbReference>
<name>A0A501WFL4_9GAMM</name>
<dbReference type="OrthoDB" id="5497329at2"/>
<feature type="domain" description="Exonuclease" evidence="4">
    <location>
        <begin position="27"/>
        <end position="201"/>
    </location>
</feature>
<dbReference type="Proteomes" id="UP000315901">
    <property type="component" value="Unassembled WGS sequence"/>
</dbReference>
<comment type="caution">
    <text evidence="5">The sequence shown here is derived from an EMBL/GenBank/DDBJ whole genome shotgun (WGS) entry which is preliminary data.</text>
</comment>
<keyword evidence="2" id="KW-0378">Hydrolase</keyword>
<evidence type="ECO:0000259" key="4">
    <source>
        <dbReference type="SMART" id="SM00479"/>
    </source>
</evidence>
<evidence type="ECO:0000256" key="2">
    <source>
        <dbReference type="ARBA" id="ARBA00022801"/>
    </source>
</evidence>
<dbReference type="InterPro" id="IPR036397">
    <property type="entry name" value="RNaseH_sf"/>
</dbReference>
<proteinExistence type="predicted"/>
<gene>
    <name evidence="5" type="ORF">FJM67_15515</name>
</gene>
<evidence type="ECO:0000313" key="6">
    <source>
        <dbReference type="Proteomes" id="UP000315901"/>
    </source>
</evidence>
<sequence length="223" mass="24902">MVKSMLRALSDWHQHRKQADTDWKNWTYMVLDMETTGLDPKQHQVVSLGWVLVENGAILLDSAQHIVLQGAEIDPETVAIHMITDQDVEELGRNQASVLRYLRQLIKGKVLVAHHAPIELGFLKRLWGTQPMPDLSVQWLDTLALERTKAERKGAIIQEGGFRLGACRERYGLPDYNGHDALTDALATAELLLAQIAHQPTSPTLMELTKAGGGLTRLQSKST</sequence>
<dbReference type="Pfam" id="PF00929">
    <property type="entry name" value="RNase_T"/>
    <property type="match status" value="1"/>
</dbReference>
<dbReference type="AlphaFoldDB" id="A0A501WFL4"/>